<dbReference type="EMBL" id="JAWZYT010002862">
    <property type="protein sequence ID" value="KAK4301485.1"/>
    <property type="molecule type" value="Genomic_DNA"/>
</dbReference>
<gene>
    <name evidence="2" type="ORF">Pmani_026375</name>
</gene>
<accession>A0AAE1P3J8</accession>
<protein>
    <submittedName>
        <fullName evidence="2">Uncharacterized protein</fullName>
    </submittedName>
</protein>
<organism evidence="2 3">
    <name type="scientific">Petrolisthes manimaculis</name>
    <dbReference type="NCBI Taxonomy" id="1843537"/>
    <lineage>
        <taxon>Eukaryota</taxon>
        <taxon>Metazoa</taxon>
        <taxon>Ecdysozoa</taxon>
        <taxon>Arthropoda</taxon>
        <taxon>Crustacea</taxon>
        <taxon>Multicrustacea</taxon>
        <taxon>Malacostraca</taxon>
        <taxon>Eumalacostraca</taxon>
        <taxon>Eucarida</taxon>
        <taxon>Decapoda</taxon>
        <taxon>Pleocyemata</taxon>
        <taxon>Anomura</taxon>
        <taxon>Galatheoidea</taxon>
        <taxon>Porcellanidae</taxon>
        <taxon>Petrolisthes</taxon>
    </lineage>
</organism>
<keyword evidence="3" id="KW-1185">Reference proteome</keyword>
<name>A0AAE1P3J8_9EUCA</name>
<evidence type="ECO:0000313" key="2">
    <source>
        <dbReference type="EMBL" id="KAK4301485.1"/>
    </source>
</evidence>
<comment type="caution">
    <text evidence="2">The sequence shown here is derived from an EMBL/GenBank/DDBJ whole genome shotgun (WGS) entry which is preliminary data.</text>
</comment>
<proteinExistence type="predicted"/>
<dbReference type="Proteomes" id="UP001292094">
    <property type="component" value="Unassembled WGS sequence"/>
</dbReference>
<evidence type="ECO:0000313" key="3">
    <source>
        <dbReference type="Proteomes" id="UP001292094"/>
    </source>
</evidence>
<reference evidence="2" key="1">
    <citation type="submission" date="2023-11" db="EMBL/GenBank/DDBJ databases">
        <title>Genome assemblies of two species of porcelain crab, Petrolisthes cinctipes and Petrolisthes manimaculis (Anomura: Porcellanidae).</title>
        <authorList>
            <person name="Angst P."/>
        </authorList>
    </citation>
    <scope>NUCLEOTIDE SEQUENCE</scope>
    <source>
        <strain evidence="2">PB745_02</strain>
        <tissue evidence="2">Gill</tissue>
    </source>
</reference>
<feature type="compositionally biased region" description="Acidic residues" evidence="1">
    <location>
        <begin position="15"/>
        <end position="31"/>
    </location>
</feature>
<evidence type="ECO:0000256" key="1">
    <source>
        <dbReference type="SAM" id="MobiDB-lite"/>
    </source>
</evidence>
<sequence length="118" mass="13263">MNPSAFYGKTYDVGMPEESEDENLDSEDNDYDPEKDLEISVEESEDDGDESEHEVFPSTSGKSIATKRGRPSVDVEELYKEKARSGPTVKIPAKPIRTDKYDHFPDFGEKNARCKNPG</sequence>
<feature type="region of interest" description="Disordered" evidence="1">
    <location>
        <begin position="1"/>
        <end position="73"/>
    </location>
</feature>
<feature type="compositionally biased region" description="Acidic residues" evidence="1">
    <location>
        <begin position="39"/>
        <end position="52"/>
    </location>
</feature>
<dbReference type="AlphaFoldDB" id="A0AAE1P3J8"/>